<evidence type="ECO:0000313" key="3">
    <source>
        <dbReference type="Proteomes" id="UP000017984"/>
    </source>
</evidence>
<proteinExistence type="predicted"/>
<gene>
    <name evidence="2" type="ORF">M878_40300</name>
</gene>
<dbReference type="Proteomes" id="UP000017984">
    <property type="component" value="Chromosome"/>
</dbReference>
<comment type="caution">
    <text evidence="2">The sequence shown here is derived from an EMBL/GenBank/DDBJ whole genome shotgun (WGS) entry which is preliminary data.</text>
</comment>
<feature type="region of interest" description="Disordered" evidence="1">
    <location>
        <begin position="1"/>
        <end position="37"/>
    </location>
</feature>
<reference evidence="2 3" key="1">
    <citation type="journal article" date="2014" name="Genome Announc.">
        <title>Draft Genome Sequence of Streptomyces roseochromogenes subsp. oscitans DS 12.976, Producer of the Aminocoumarin Antibiotic Clorobiocin.</title>
        <authorList>
            <person name="Ruckert C."/>
            <person name="Kalinowski J."/>
            <person name="Heide L."/>
            <person name="Apel A.K."/>
        </authorList>
    </citation>
    <scope>NUCLEOTIDE SEQUENCE [LARGE SCALE GENOMIC DNA]</scope>
    <source>
        <strain evidence="2 3">DS 12.976</strain>
    </source>
</reference>
<accession>V6JJM8</accession>
<keyword evidence="3" id="KW-1185">Reference proteome</keyword>
<sequence length="37" mass="4142">MTAQISWPCRAADHRGGEQEDGRPFAAQMTDQRGRLP</sequence>
<protein>
    <submittedName>
        <fullName evidence="2">Uncharacterized protein</fullName>
    </submittedName>
</protein>
<dbReference type="EMBL" id="AWQX01000360">
    <property type="protein sequence ID" value="EST20055.1"/>
    <property type="molecule type" value="Genomic_DNA"/>
</dbReference>
<dbReference type="AlphaFoldDB" id="V6JJM8"/>
<name>V6JJM8_STRRC</name>
<evidence type="ECO:0000313" key="2">
    <source>
        <dbReference type="EMBL" id="EST20055.1"/>
    </source>
</evidence>
<evidence type="ECO:0000256" key="1">
    <source>
        <dbReference type="SAM" id="MobiDB-lite"/>
    </source>
</evidence>
<organism evidence="2 3">
    <name type="scientific">Streptomyces roseochromogenus subsp. oscitans DS 12.976</name>
    <dbReference type="NCBI Taxonomy" id="1352936"/>
    <lineage>
        <taxon>Bacteria</taxon>
        <taxon>Bacillati</taxon>
        <taxon>Actinomycetota</taxon>
        <taxon>Actinomycetes</taxon>
        <taxon>Kitasatosporales</taxon>
        <taxon>Streptomycetaceae</taxon>
        <taxon>Streptomyces</taxon>
    </lineage>
</organism>
<feature type="compositionally biased region" description="Basic and acidic residues" evidence="1">
    <location>
        <begin position="11"/>
        <end position="23"/>
    </location>
</feature>
<dbReference type="HOGENOM" id="CLU_3349340_0_0_11"/>